<keyword evidence="10" id="KW-1185">Reference proteome</keyword>
<feature type="domain" description="Fibrinogen C-terminal" evidence="8">
    <location>
        <begin position="132"/>
        <end position="188"/>
    </location>
</feature>
<dbReference type="GO" id="GO:0070492">
    <property type="term" value="F:oligosaccharide binding"/>
    <property type="evidence" value="ECO:0007669"/>
    <property type="project" value="TreeGrafter"/>
</dbReference>
<name>A0A6S7HCJ3_PARCT</name>
<evidence type="ECO:0000256" key="1">
    <source>
        <dbReference type="ARBA" id="ARBA00022723"/>
    </source>
</evidence>
<feature type="signal peptide" evidence="6">
    <location>
        <begin position="1"/>
        <end position="16"/>
    </location>
</feature>
<reference evidence="9" key="1">
    <citation type="submission" date="2020-04" db="EMBL/GenBank/DDBJ databases">
        <authorList>
            <person name="Alioto T."/>
            <person name="Alioto T."/>
            <person name="Gomez Garrido J."/>
        </authorList>
    </citation>
    <scope>NUCLEOTIDE SEQUENCE</scope>
    <source>
        <strain evidence="9">A484AB</strain>
    </source>
</reference>
<evidence type="ECO:0000313" key="9">
    <source>
        <dbReference type="EMBL" id="CAB4000823.1"/>
    </source>
</evidence>
<comment type="caution">
    <text evidence="9">The sequence shown here is derived from an EMBL/GenBank/DDBJ whole genome shotgun (WGS) entry which is preliminary data.</text>
</comment>
<evidence type="ECO:0000256" key="4">
    <source>
        <dbReference type="ARBA" id="ARBA00023157"/>
    </source>
</evidence>
<keyword evidence="3" id="KW-0106">Calcium</keyword>
<dbReference type="SUPFAM" id="SSF56496">
    <property type="entry name" value="Fibrinogen C-terminal domain-like"/>
    <property type="match status" value="1"/>
</dbReference>
<sequence length="344" mass="39422">MVWIILVMSVAADVEAEAYEDSEIFYQVKQGIRSQRKAFKRSRVMTALDCVLSCFGEKTCKSFNYAEPTSVNEGEGNCELHNETKNDDENSLQFLKDDRYTFYQIPGASHKPENNQTTENVPEQANKPASNSKSCLDHFNHGSKTSGNYTIFDSQQKPRTVYCDMESEPGSVWTLVMSFARANKDLESFRHKAMYEDAPANKYSPNWCNYRMSLDQMTDLKNKTSHWRATCSFPTYRLDIHTDYVRAGFIDFDLMGEFWGECKKVNYISVMKQSCSECTSHWWQGAGDGDRYTQHLATIYGSPCDIKGDRSGIVYFGAYYSYNTAFRCTATSDSTTNYWFGSYV</sequence>
<organism evidence="9 10">
    <name type="scientific">Paramuricea clavata</name>
    <name type="common">Red gorgonian</name>
    <name type="synonym">Violescent sea-whip</name>
    <dbReference type="NCBI Taxonomy" id="317549"/>
    <lineage>
        <taxon>Eukaryota</taxon>
        <taxon>Metazoa</taxon>
        <taxon>Cnidaria</taxon>
        <taxon>Anthozoa</taxon>
        <taxon>Octocorallia</taxon>
        <taxon>Malacalcyonacea</taxon>
        <taxon>Plexauridae</taxon>
        <taxon>Paramuricea</taxon>
    </lineage>
</organism>
<accession>A0A6S7HCJ3</accession>
<dbReference type="Pfam" id="PF00024">
    <property type="entry name" value="PAN_1"/>
    <property type="match status" value="1"/>
</dbReference>
<evidence type="ECO:0000259" key="7">
    <source>
        <dbReference type="Pfam" id="PF00024"/>
    </source>
</evidence>
<feature type="region of interest" description="Disordered" evidence="5">
    <location>
        <begin position="105"/>
        <end position="137"/>
    </location>
</feature>
<gene>
    <name evidence="9" type="ORF">PACLA_8A022447</name>
</gene>
<dbReference type="InterPro" id="IPR002181">
    <property type="entry name" value="Fibrinogen_a/b/g_C_dom"/>
</dbReference>
<dbReference type="Pfam" id="PF00147">
    <property type="entry name" value="Fibrinogen_C"/>
    <property type="match status" value="1"/>
</dbReference>
<dbReference type="AlphaFoldDB" id="A0A6S7HCJ3"/>
<dbReference type="Gene3D" id="3.50.4.10">
    <property type="entry name" value="Hepatocyte Growth Factor"/>
    <property type="match status" value="1"/>
</dbReference>
<keyword evidence="1" id="KW-0479">Metal-binding</keyword>
<feature type="compositionally biased region" description="Polar residues" evidence="5">
    <location>
        <begin position="114"/>
        <end position="134"/>
    </location>
</feature>
<evidence type="ECO:0000256" key="2">
    <source>
        <dbReference type="ARBA" id="ARBA00022734"/>
    </source>
</evidence>
<dbReference type="Proteomes" id="UP001152795">
    <property type="component" value="Unassembled WGS sequence"/>
</dbReference>
<evidence type="ECO:0000256" key="5">
    <source>
        <dbReference type="SAM" id="MobiDB-lite"/>
    </source>
</evidence>
<dbReference type="PANTHER" id="PTHR16146">
    <property type="entry name" value="INTELECTIN"/>
    <property type="match status" value="1"/>
</dbReference>
<keyword evidence="2" id="KW-0430">Lectin</keyword>
<evidence type="ECO:0000259" key="8">
    <source>
        <dbReference type="Pfam" id="PF00147"/>
    </source>
</evidence>
<evidence type="ECO:0000256" key="3">
    <source>
        <dbReference type="ARBA" id="ARBA00022837"/>
    </source>
</evidence>
<evidence type="ECO:0000256" key="6">
    <source>
        <dbReference type="SAM" id="SignalP"/>
    </source>
</evidence>
<dbReference type="GO" id="GO:0046872">
    <property type="term" value="F:metal ion binding"/>
    <property type="evidence" value="ECO:0007669"/>
    <property type="project" value="UniProtKB-KW"/>
</dbReference>
<feature type="chain" id="PRO_5043366420" evidence="6">
    <location>
        <begin position="17"/>
        <end position="344"/>
    </location>
</feature>
<dbReference type="InterPro" id="IPR036056">
    <property type="entry name" value="Fibrinogen-like_C"/>
</dbReference>
<evidence type="ECO:0000313" key="10">
    <source>
        <dbReference type="Proteomes" id="UP001152795"/>
    </source>
</evidence>
<dbReference type="PANTHER" id="PTHR16146:SF53">
    <property type="entry name" value="APPLE DOMAIN-CONTAINING PROTEIN"/>
    <property type="match status" value="1"/>
</dbReference>
<dbReference type="Gene3D" id="3.90.215.10">
    <property type="entry name" value="Gamma Fibrinogen, chain A, domain 1"/>
    <property type="match status" value="1"/>
</dbReference>
<dbReference type="GO" id="GO:0005615">
    <property type="term" value="C:extracellular space"/>
    <property type="evidence" value="ECO:0007669"/>
    <property type="project" value="TreeGrafter"/>
</dbReference>
<keyword evidence="4" id="KW-1015">Disulfide bond</keyword>
<dbReference type="InterPro" id="IPR014716">
    <property type="entry name" value="Fibrinogen_a/b/g_C_1"/>
</dbReference>
<dbReference type="OrthoDB" id="5945834at2759"/>
<dbReference type="InterPro" id="IPR003609">
    <property type="entry name" value="Pan_app"/>
</dbReference>
<feature type="domain" description="Apple" evidence="7">
    <location>
        <begin position="37"/>
        <end position="103"/>
    </location>
</feature>
<dbReference type="EMBL" id="CACRXK020003935">
    <property type="protein sequence ID" value="CAB4000823.1"/>
    <property type="molecule type" value="Genomic_DNA"/>
</dbReference>
<proteinExistence type="predicted"/>
<protein>
    <submittedName>
        <fullName evidence="9">Uncharacterized protein</fullName>
    </submittedName>
</protein>
<keyword evidence="6" id="KW-0732">Signal</keyword>